<name>A0ABN9EUN6_9NEOB</name>
<reference evidence="1" key="1">
    <citation type="submission" date="2023-05" db="EMBL/GenBank/DDBJ databases">
        <authorList>
            <person name="Stuckert A."/>
        </authorList>
    </citation>
    <scope>NUCLEOTIDE SEQUENCE</scope>
</reference>
<protein>
    <submittedName>
        <fullName evidence="1">Uncharacterized protein</fullName>
    </submittedName>
</protein>
<keyword evidence="2" id="KW-1185">Reference proteome</keyword>
<comment type="caution">
    <text evidence="1">The sequence shown here is derived from an EMBL/GenBank/DDBJ whole genome shotgun (WGS) entry which is preliminary data.</text>
</comment>
<accession>A0ABN9EUN6</accession>
<proteinExistence type="predicted"/>
<evidence type="ECO:0000313" key="2">
    <source>
        <dbReference type="Proteomes" id="UP001162483"/>
    </source>
</evidence>
<organism evidence="1 2">
    <name type="scientific">Staurois parvus</name>
    <dbReference type="NCBI Taxonomy" id="386267"/>
    <lineage>
        <taxon>Eukaryota</taxon>
        <taxon>Metazoa</taxon>
        <taxon>Chordata</taxon>
        <taxon>Craniata</taxon>
        <taxon>Vertebrata</taxon>
        <taxon>Euteleostomi</taxon>
        <taxon>Amphibia</taxon>
        <taxon>Batrachia</taxon>
        <taxon>Anura</taxon>
        <taxon>Neobatrachia</taxon>
        <taxon>Ranoidea</taxon>
        <taxon>Ranidae</taxon>
        <taxon>Staurois</taxon>
    </lineage>
</organism>
<dbReference type="EMBL" id="CATNWA010015899">
    <property type="protein sequence ID" value="CAI9587944.1"/>
    <property type="molecule type" value="Genomic_DNA"/>
</dbReference>
<sequence>MVQCLGRRMKTLDISRKHEHRTIKRFVADSEQRWVRAEMSTGAKKYHLHSSKQIFEAAEKYMKTNFQTVLFIDECHATLDGPDGVVHGWWMVTLFQQG</sequence>
<gene>
    <name evidence="1" type="ORF">SPARVUS_LOCUS10672823</name>
</gene>
<dbReference type="Proteomes" id="UP001162483">
    <property type="component" value="Unassembled WGS sequence"/>
</dbReference>
<evidence type="ECO:0000313" key="1">
    <source>
        <dbReference type="EMBL" id="CAI9587944.1"/>
    </source>
</evidence>